<accession>I2NVC7</accession>
<gene>
    <name evidence="2" type="ORF">HMPREF1051_2100</name>
</gene>
<sequence length="43" mass="4754">MVYGQYFLGIECCHLSFLSVNPSDRAGRADDGLKGFSDDLSRL</sequence>
<evidence type="ECO:0000313" key="2">
    <source>
        <dbReference type="EMBL" id="EIG29788.1"/>
    </source>
</evidence>
<proteinExistence type="predicted"/>
<comment type="caution">
    <text evidence="2">The sequence shown here is derived from an EMBL/GenBank/DDBJ whole genome shotgun (WGS) entry which is preliminary data.</text>
</comment>
<protein>
    <submittedName>
        <fullName evidence="2">Uncharacterized protein</fullName>
    </submittedName>
</protein>
<evidence type="ECO:0000256" key="1">
    <source>
        <dbReference type="SAM" id="MobiDB-lite"/>
    </source>
</evidence>
<dbReference type="PATRIC" id="fig|1095748.3.peg.629"/>
<organism evidence="2 3">
    <name type="scientific">Neisseria sicca VK64</name>
    <dbReference type="NCBI Taxonomy" id="1095748"/>
    <lineage>
        <taxon>Bacteria</taxon>
        <taxon>Pseudomonadati</taxon>
        <taxon>Pseudomonadota</taxon>
        <taxon>Betaproteobacteria</taxon>
        <taxon>Neisseriales</taxon>
        <taxon>Neisseriaceae</taxon>
        <taxon>Neisseria</taxon>
    </lineage>
</organism>
<name>I2NVC7_NEISI</name>
<evidence type="ECO:0000313" key="3">
    <source>
        <dbReference type="Proteomes" id="UP000004473"/>
    </source>
</evidence>
<feature type="compositionally biased region" description="Basic and acidic residues" evidence="1">
    <location>
        <begin position="25"/>
        <end position="43"/>
    </location>
</feature>
<feature type="region of interest" description="Disordered" evidence="1">
    <location>
        <begin position="24"/>
        <end position="43"/>
    </location>
</feature>
<dbReference type="Proteomes" id="UP000004473">
    <property type="component" value="Unassembled WGS sequence"/>
</dbReference>
<reference evidence="2 3" key="1">
    <citation type="submission" date="2012-04" db="EMBL/GenBank/DDBJ databases">
        <authorList>
            <person name="Harkins D.M."/>
            <person name="Madupu R."/>
            <person name="Durkin A.S."/>
            <person name="Torralba M."/>
            <person name="Methe B."/>
            <person name="Sutton G.G."/>
            <person name="Nelson K.E."/>
        </authorList>
    </citation>
    <scope>NUCLEOTIDE SEQUENCE [LARGE SCALE GENOMIC DNA]</scope>
    <source>
        <strain evidence="2 3">VK64</strain>
    </source>
</reference>
<dbReference type="EMBL" id="AJMT01000045">
    <property type="protein sequence ID" value="EIG29788.1"/>
    <property type="molecule type" value="Genomic_DNA"/>
</dbReference>
<dbReference type="AlphaFoldDB" id="I2NVC7"/>